<dbReference type="PANTHER" id="PTHR30002">
    <property type="entry name" value="EPOXYQUEUOSINE REDUCTASE"/>
    <property type="match status" value="1"/>
</dbReference>
<comment type="caution">
    <text evidence="4">The sequence shown here is derived from an EMBL/GenBank/DDBJ whole genome shotgun (WGS) entry which is preliminary data.</text>
</comment>
<evidence type="ECO:0000313" key="5">
    <source>
        <dbReference type="Proteomes" id="UP001057375"/>
    </source>
</evidence>
<gene>
    <name evidence="4" type="ORF">ADUPG1_007511</name>
</gene>
<feature type="domain" description="DUF1730" evidence="3">
    <location>
        <begin position="52"/>
        <end position="126"/>
    </location>
</feature>
<evidence type="ECO:0000259" key="3">
    <source>
        <dbReference type="Pfam" id="PF08331"/>
    </source>
</evidence>
<keyword evidence="5" id="KW-1185">Reference proteome</keyword>
<dbReference type="Proteomes" id="UP001057375">
    <property type="component" value="Unassembled WGS sequence"/>
</dbReference>
<protein>
    <submittedName>
        <fullName evidence="4">Epoxyqueuosine reductase QueG like protein</fullName>
    </submittedName>
</protein>
<keyword evidence="1" id="KW-0004">4Fe-4S</keyword>
<evidence type="ECO:0000313" key="4">
    <source>
        <dbReference type="EMBL" id="GKT33780.1"/>
    </source>
</evidence>
<sequence length="168" mass="19003">MKVQAIEHIMDQLDIEVFAVSKVGNLEDLQTVYEKREHLKALTGFEPESDLRCRPDEVLSGAQTVLSIAIPYQIKNRKTSGTPRGFITNMAWEFDYHRVLNDKLDVIKEALLQVHPDANFITAVDTGPINDRMTAYASGIGWIGRNQFIIDDRIGSGFYIGILIMDFD</sequence>
<keyword evidence="2" id="KW-0560">Oxidoreductase</keyword>
<dbReference type="Pfam" id="PF08331">
    <property type="entry name" value="QueG_DUF1730"/>
    <property type="match status" value="1"/>
</dbReference>
<organism evidence="4 5">
    <name type="scientific">Aduncisulcus paluster</name>
    <dbReference type="NCBI Taxonomy" id="2918883"/>
    <lineage>
        <taxon>Eukaryota</taxon>
        <taxon>Metamonada</taxon>
        <taxon>Carpediemonas-like organisms</taxon>
        <taxon>Aduncisulcus</taxon>
    </lineage>
</organism>
<name>A0ABQ5KMR6_9EUKA</name>
<accession>A0ABQ5KMR6</accession>
<proteinExistence type="predicted"/>
<reference evidence="4" key="1">
    <citation type="submission" date="2022-03" db="EMBL/GenBank/DDBJ databases">
        <title>Draft genome sequence of Aduncisulcus paluster, a free-living microaerophilic Fornicata.</title>
        <authorList>
            <person name="Yuyama I."/>
            <person name="Kume K."/>
            <person name="Tamura T."/>
            <person name="Inagaki Y."/>
            <person name="Hashimoto T."/>
        </authorList>
    </citation>
    <scope>NUCLEOTIDE SEQUENCE</scope>
    <source>
        <strain evidence="4">NY0171</strain>
    </source>
</reference>
<keyword evidence="1" id="KW-0408">Iron</keyword>
<dbReference type="InterPro" id="IPR013542">
    <property type="entry name" value="QueG_DUF1730"/>
</dbReference>
<dbReference type="EMBL" id="BQXS01010492">
    <property type="protein sequence ID" value="GKT33780.1"/>
    <property type="molecule type" value="Genomic_DNA"/>
</dbReference>
<feature type="non-terminal residue" evidence="4">
    <location>
        <position position="168"/>
    </location>
</feature>
<dbReference type="InterPro" id="IPR004453">
    <property type="entry name" value="QueG"/>
</dbReference>
<keyword evidence="1" id="KW-0479">Metal-binding</keyword>
<keyword evidence="1" id="KW-0411">Iron-sulfur</keyword>
<evidence type="ECO:0000256" key="2">
    <source>
        <dbReference type="ARBA" id="ARBA00023002"/>
    </source>
</evidence>
<dbReference type="PANTHER" id="PTHR30002:SF4">
    <property type="entry name" value="EPOXYQUEUOSINE REDUCTASE"/>
    <property type="match status" value="1"/>
</dbReference>
<evidence type="ECO:0000256" key="1">
    <source>
        <dbReference type="ARBA" id="ARBA00022485"/>
    </source>
</evidence>